<dbReference type="Pfam" id="PF04773">
    <property type="entry name" value="FecR"/>
    <property type="match status" value="1"/>
</dbReference>
<protein>
    <submittedName>
        <fullName evidence="3">FecR family protein</fullName>
    </submittedName>
</protein>
<evidence type="ECO:0000313" key="4">
    <source>
        <dbReference type="Proteomes" id="UP000619295"/>
    </source>
</evidence>
<dbReference type="Gene3D" id="3.55.50.30">
    <property type="match status" value="1"/>
</dbReference>
<dbReference type="EMBL" id="JACXWY010000009">
    <property type="protein sequence ID" value="MBD3847266.1"/>
    <property type="molecule type" value="Genomic_DNA"/>
</dbReference>
<feature type="domain" description="FecR N-terminal" evidence="2">
    <location>
        <begin position="11"/>
        <end position="49"/>
    </location>
</feature>
<dbReference type="Gene3D" id="2.60.120.1440">
    <property type="match status" value="1"/>
</dbReference>
<dbReference type="Proteomes" id="UP000619295">
    <property type="component" value="Unassembled WGS sequence"/>
</dbReference>
<dbReference type="InterPro" id="IPR032623">
    <property type="entry name" value="FecR_N"/>
</dbReference>
<dbReference type="PANTHER" id="PTHR30273">
    <property type="entry name" value="PERIPLASMIC SIGNAL SENSOR AND SIGMA FACTOR ACTIVATOR FECR-RELATED"/>
    <property type="match status" value="1"/>
</dbReference>
<proteinExistence type="predicted"/>
<accession>A0A927E9L5</accession>
<dbReference type="InterPro" id="IPR012373">
    <property type="entry name" value="Ferrdict_sens_TM"/>
</dbReference>
<evidence type="ECO:0000259" key="2">
    <source>
        <dbReference type="Pfam" id="PF16220"/>
    </source>
</evidence>
<dbReference type="PIRSF" id="PIRSF018266">
    <property type="entry name" value="FecR"/>
    <property type="match status" value="1"/>
</dbReference>
<sequence length="306" mass="33587">MADADETIRSEAAAWYFRRDAGPLAPEAEAEFQRWLSEPGHRSAYAEIAGTWSALSRIERPSMQPARRYLRHAVPGAALAAMLALAVLNSSWWRHLGADAATGVGETEEIVLADGSRVDLNTDTAIQIRYDGRERRIRVVGGEALFTVAKDPGRPFVVETASGSATALGTVFSVRQDANETVVTVLESRVAVEPGVEAGQAATLASGQSVRFSSTKLDAIETVDADARTAWRRGKLIFIDKPLGEVIDELNRYHRGYIRIVDPGIRRQRVNGVFETRDPLHALDLVQTSLGLRSTRLTDYLVLLHR</sequence>
<name>A0A927E9L5_9HYPH</name>
<dbReference type="RefSeq" id="WP_191124782.1">
    <property type="nucleotide sequence ID" value="NZ_JACXWY010000009.1"/>
</dbReference>
<organism evidence="3 4">
    <name type="scientific">Bosea spartocytisi</name>
    <dbReference type="NCBI Taxonomy" id="2773451"/>
    <lineage>
        <taxon>Bacteria</taxon>
        <taxon>Pseudomonadati</taxon>
        <taxon>Pseudomonadota</taxon>
        <taxon>Alphaproteobacteria</taxon>
        <taxon>Hyphomicrobiales</taxon>
        <taxon>Boseaceae</taxon>
        <taxon>Bosea</taxon>
    </lineage>
</organism>
<evidence type="ECO:0000313" key="3">
    <source>
        <dbReference type="EMBL" id="MBD3847266.1"/>
    </source>
</evidence>
<gene>
    <name evidence="3" type="ORF">IED13_16265</name>
</gene>
<evidence type="ECO:0000259" key="1">
    <source>
        <dbReference type="Pfam" id="PF04773"/>
    </source>
</evidence>
<dbReference type="PANTHER" id="PTHR30273:SF2">
    <property type="entry name" value="PROTEIN FECR"/>
    <property type="match status" value="1"/>
</dbReference>
<reference evidence="3" key="1">
    <citation type="submission" date="2020-09" db="EMBL/GenBank/DDBJ databases">
        <title>Bosea spartocytisi sp. nov. a root nodule endophyte of Spartocytisus supranubius in the high mountain ecosystem fo the Teide National Park (Canary Islands, Spain).</title>
        <authorList>
            <person name="Pulido-Suarez L."/>
            <person name="Peix A."/>
            <person name="Igual J.M."/>
            <person name="Socas-Perez N."/>
            <person name="Velazquez E."/>
            <person name="Flores-Felix J.D."/>
            <person name="Leon-Barrios M."/>
        </authorList>
    </citation>
    <scope>NUCLEOTIDE SEQUENCE</scope>
    <source>
        <strain evidence="3">SSUT16</strain>
    </source>
</reference>
<keyword evidence="4" id="KW-1185">Reference proteome</keyword>
<dbReference type="AlphaFoldDB" id="A0A927E9L5"/>
<dbReference type="InterPro" id="IPR006860">
    <property type="entry name" value="FecR"/>
</dbReference>
<dbReference type="Pfam" id="PF16220">
    <property type="entry name" value="DUF4880"/>
    <property type="match status" value="1"/>
</dbReference>
<comment type="caution">
    <text evidence="3">The sequence shown here is derived from an EMBL/GenBank/DDBJ whole genome shotgun (WGS) entry which is preliminary data.</text>
</comment>
<dbReference type="GO" id="GO:0016989">
    <property type="term" value="F:sigma factor antagonist activity"/>
    <property type="evidence" value="ECO:0007669"/>
    <property type="project" value="TreeGrafter"/>
</dbReference>
<feature type="domain" description="FecR protein" evidence="1">
    <location>
        <begin position="100"/>
        <end position="190"/>
    </location>
</feature>